<dbReference type="CDD" id="cd00054">
    <property type="entry name" value="EGF_CA"/>
    <property type="match status" value="2"/>
</dbReference>
<dbReference type="InterPro" id="IPR001774">
    <property type="entry name" value="DSL"/>
</dbReference>
<dbReference type="SUPFAM" id="SSF57184">
    <property type="entry name" value="Growth factor receptor domain"/>
    <property type="match status" value="1"/>
</dbReference>
<keyword evidence="3" id="KW-0217">Developmental protein</keyword>
<dbReference type="InterPro" id="IPR018097">
    <property type="entry name" value="EGF_Ca-bd_CS"/>
</dbReference>
<dbReference type="PANTHER" id="PTHR24050:SF28">
    <property type="entry name" value="UROMODULIN-LIKE"/>
    <property type="match status" value="1"/>
</dbReference>
<dbReference type="STRING" id="6526.A0A2C9KGH2"/>
<gene>
    <name evidence="13" type="primary">106054963</name>
</gene>
<name>A0A2C9KGH2_BIOGL</name>
<feature type="compositionally biased region" description="Polar residues" evidence="10">
    <location>
        <begin position="463"/>
        <end position="477"/>
    </location>
</feature>
<evidence type="ECO:0000256" key="6">
    <source>
        <dbReference type="ARBA" id="ARBA00022729"/>
    </source>
</evidence>
<evidence type="ECO:0000256" key="1">
    <source>
        <dbReference type="ARBA" id="ARBA00004498"/>
    </source>
</evidence>
<feature type="transmembrane region" description="Helical" evidence="11">
    <location>
        <begin position="415"/>
        <end position="439"/>
    </location>
</feature>
<evidence type="ECO:0000256" key="8">
    <source>
        <dbReference type="ARBA" id="ARBA00023157"/>
    </source>
</evidence>
<keyword evidence="5 9" id="KW-0245">EGF-like domain</keyword>
<dbReference type="PROSITE" id="PS00022">
    <property type="entry name" value="EGF_1"/>
    <property type="match status" value="1"/>
</dbReference>
<keyword evidence="7" id="KW-0677">Repeat</keyword>
<evidence type="ECO:0000256" key="4">
    <source>
        <dbReference type="ARBA" id="ARBA00022530"/>
    </source>
</evidence>
<evidence type="ECO:0000256" key="3">
    <source>
        <dbReference type="ARBA" id="ARBA00022473"/>
    </source>
</evidence>
<dbReference type="SMART" id="SM00181">
    <property type="entry name" value="EGF"/>
    <property type="match status" value="4"/>
</dbReference>
<sequence>MASFCGFESSNLVSPFFYLKLFSGSLFLGCESSTSDIHLGLMSDIHLGLMSVRWMSDISPRWMSDISPRWMQTLAQDGCQTLAQDGSCSSGTYGEECKNQCECDLSHSTCDPTNGKCLCSTGWTGSLCKDDVDECANSSNLCVTEGKAHWGCKNSPGTYKCDCIAGYQFNGTICTDLDECAASYSNECNGSCTNTEGSYTCSCSAGYKLAADLRACDDIDECTAGTSGCQQKCTNEVGNFSCSCNTGYTVDETDRKKCYESAGFDYQVKVEANDVSEFILRETKGMEYLNLKAKYEAALNVTISQYVEGLKDLLIYSMKKGSIIIDFTTIVDKTVTQNAAGKMVEAILSIAEKGLMVDGVLQNASVTIGNITVPPMKDKCVILNALGGCEGDTECVIYEQGEAYCRKNDHKNIPLIVGLSVGLPLGVICIAAIVGCLWYKKKYTAQRRINVKEANYMDRPTTPKESISGSRPSSGTHAVSAWSEKEQLVTQKD</sequence>
<evidence type="ECO:0000256" key="5">
    <source>
        <dbReference type="ARBA" id="ARBA00022536"/>
    </source>
</evidence>
<dbReference type="VEuPathDB" id="VectorBase:BGLB019245"/>
<evidence type="ECO:0000256" key="11">
    <source>
        <dbReference type="SAM" id="Phobius"/>
    </source>
</evidence>
<dbReference type="Gene3D" id="2.170.300.10">
    <property type="entry name" value="Tie2 ligand-binding domain superfamily"/>
    <property type="match status" value="1"/>
</dbReference>
<dbReference type="EnsemblMetazoa" id="BGLB019245-RA">
    <property type="protein sequence ID" value="BGLB019245-PA"/>
    <property type="gene ID" value="BGLB019245"/>
</dbReference>
<dbReference type="AlphaFoldDB" id="A0A2C9KGH2"/>
<keyword evidence="11" id="KW-0812">Transmembrane</keyword>
<keyword evidence="8" id="KW-1015">Disulfide bond</keyword>
<comment type="subcellular location">
    <subcellularLocation>
        <location evidence="1">Secreted</location>
        <location evidence="1">Extracellular space</location>
        <location evidence="1">Extracellular matrix</location>
    </subcellularLocation>
</comment>
<dbReference type="VEuPathDB" id="VectorBase:BGLAX_028853"/>
<dbReference type="SMART" id="SM00179">
    <property type="entry name" value="EGF_CA"/>
    <property type="match status" value="3"/>
</dbReference>
<organism evidence="13 14">
    <name type="scientific">Biomphalaria glabrata</name>
    <name type="common">Bloodfluke planorb</name>
    <name type="synonym">Freshwater snail</name>
    <dbReference type="NCBI Taxonomy" id="6526"/>
    <lineage>
        <taxon>Eukaryota</taxon>
        <taxon>Metazoa</taxon>
        <taxon>Spiralia</taxon>
        <taxon>Lophotrochozoa</taxon>
        <taxon>Mollusca</taxon>
        <taxon>Gastropoda</taxon>
        <taxon>Heterobranchia</taxon>
        <taxon>Euthyneura</taxon>
        <taxon>Panpulmonata</taxon>
        <taxon>Hygrophila</taxon>
        <taxon>Lymnaeoidea</taxon>
        <taxon>Planorbidae</taxon>
        <taxon>Biomphalaria</taxon>
    </lineage>
</organism>
<dbReference type="PROSITE" id="PS01187">
    <property type="entry name" value="EGF_CA"/>
    <property type="match status" value="2"/>
</dbReference>
<comment type="caution">
    <text evidence="9">Lacks conserved residue(s) required for the propagation of feature annotation.</text>
</comment>
<dbReference type="Gene3D" id="2.10.25.10">
    <property type="entry name" value="Laminin"/>
    <property type="match status" value="3"/>
</dbReference>
<keyword evidence="4" id="KW-0272">Extracellular matrix</keyword>
<evidence type="ECO:0000256" key="2">
    <source>
        <dbReference type="ARBA" id="ARBA00006127"/>
    </source>
</evidence>
<dbReference type="PANTHER" id="PTHR24050">
    <property type="entry name" value="PA14 DOMAIN-CONTAINING PROTEIN"/>
    <property type="match status" value="1"/>
</dbReference>
<keyword evidence="11" id="KW-1133">Transmembrane helix</keyword>
<dbReference type="InterPro" id="IPR049883">
    <property type="entry name" value="NOTCH1_EGF-like"/>
</dbReference>
<protein>
    <recommendedName>
        <fullName evidence="12">EGF-like domain-containing protein</fullName>
    </recommendedName>
</protein>
<dbReference type="FunFam" id="2.10.25.10:FF:000038">
    <property type="entry name" value="Fibrillin 2"/>
    <property type="match status" value="1"/>
</dbReference>
<evidence type="ECO:0000256" key="7">
    <source>
        <dbReference type="ARBA" id="ARBA00022737"/>
    </source>
</evidence>
<evidence type="ECO:0000313" key="13">
    <source>
        <dbReference type="EnsemblMetazoa" id="BGLB019245-PA"/>
    </source>
</evidence>
<dbReference type="PROSITE" id="PS00010">
    <property type="entry name" value="ASX_HYDROXYL"/>
    <property type="match status" value="3"/>
</dbReference>
<dbReference type="InterPro" id="IPR009030">
    <property type="entry name" value="Growth_fac_rcpt_cys_sf"/>
</dbReference>
<dbReference type="KEGG" id="bgt:106054963"/>
<feature type="compositionally biased region" description="Basic and acidic residues" evidence="10">
    <location>
        <begin position="483"/>
        <end position="493"/>
    </location>
</feature>
<dbReference type="InterPro" id="IPR000742">
    <property type="entry name" value="EGF"/>
</dbReference>
<evidence type="ECO:0000259" key="12">
    <source>
        <dbReference type="PROSITE" id="PS50026"/>
    </source>
</evidence>
<keyword evidence="11" id="KW-0472">Membrane</keyword>
<dbReference type="FunFam" id="2.10.25.10:FF:000119">
    <property type="entry name" value="vitamin K-dependent protein S"/>
    <property type="match status" value="1"/>
</dbReference>
<dbReference type="Pfam" id="PF12662">
    <property type="entry name" value="cEGF"/>
    <property type="match status" value="1"/>
</dbReference>
<evidence type="ECO:0000256" key="9">
    <source>
        <dbReference type="PROSITE-ProRule" id="PRU00076"/>
    </source>
</evidence>
<feature type="domain" description="EGF-like" evidence="12">
    <location>
        <begin position="176"/>
        <end position="217"/>
    </location>
</feature>
<feature type="region of interest" description="Disordered" evidence="10">
    <location>
        <begin position="456"/>
        <end position="493"/>
    </location>
</feature>
<evidence type="ECO:0000256" key="10">
    <source>
        <dbReference type="SAM" id="MobiDB-lite"/>
    </source>
</evidence>
<dbReference type="InterPro" id="IPR026823">
    <property type="entry name" value="cEGF"/>
</dbReference>
<dbReference type="PROSITE" id="PS01186">
    <property type="entry name" value="EGF_2"/>
    <property type="match status" value="3"/>
</dbReference>
<dbReference type="PROSITE" id="PS50026">
    <property type="entry name" value="EGF_3"/>
    <property type="match status" value="1"/>
</dbReference>
<dbReference type="GO" id="GO:0007154">
    <property type="term" value="P:cell communication"/>
    <property type="evidence" value="ECO:0007669"/>
    <property type="project" value="InterPro"/>
</dbReference>
<proteinExistence type="inferred from homology"/>
<dbReference type="SMART" id="SM00051">
    <property type="entry name" value="DSL"/>
    <property type="match status" value="1"/>
</dbReference>
<dbReference type="GO" id="GO:0005509">
    <property type="term" value="F:calcium ion binding"/>
    <property type="evidence" value="ECO:0007669"/>
    <property type="project" value="InterPro"/>
</dbReference>
<accession>A0A2C9KGH2</accession>
<dbReference type="InterPro" id="IPR000152">
    <property type="entry name" value="EGF-type_Asp/Asn_hydroxyl_site"/>
</dbReference>
<dbReference type="Pfam" id="PF07645">
    <property type="entry name" value="EGF_CA"/>
    <property type="match status" value="1"/>
</dbReference>
<dbReference type="Proteomes" id="UP000076420">
    <property type="component" value="Unassembled WGS sequence"/>
</dbReference>
<dbReference type="InterPro" id="IPR052235">
    <property type="entry name" value="Nephronectin_domain"/>
</dbReference>
<reference evidence="13" key="1">
    <citation type="submission" date="2020-05" db="UniProtKB">
        <authorList>
            <consortium name="EnsemblMetazoa"/>
        </authorList>
    </citation>
    <scope>IDENTIFICATION</scope>
    <source>
        <strain evidence="13">BB02</strain>
    </source>
</reference>
<comment type="similarity">
    <text evidence="2">Belongs to the fibulin family.</text>
</comment>
<dbReference type="InterPro" id="IPR001881">
    <property type="entry name" value="EGF-like_Ca-bd_dom"/>
</dbReference>
<keyword evidence="6" id="KW-0732">Signal</keyword>
<keyword evidence="4" id="KW-0964">Secreted</keyword>
<evidence type="ECO:0000313" key="14">
    <source>
        <dbReference type="Proteomes" id="UP000076420"/>
    </source>
</evidence>
<dbReference type="GO" id="GO:0016020">
    <property type="term" value="C:membrane"/>
    <property type="evidence" value="ECO:0007669"/>
    <property type="project" value="InterPro"/>
</dbReference>